<organism evidence="1 2">
    <name type="scientific">Didymella rabiei</name>
    <name type="common">Chickpea ascochyta blight fungus</name>
    <name type="synonym">Mycosphaerella rabiei</name>
    <dbReference type="NCBI Taxonomy" id="5454"/>
    <lineage>
        <taxon>Eukaryota</taxon>
        <taxon>Fungi</taxon>
        <taxon>Dikarya</taxon>
        <taxon>Ascomycota</taxon>
        <taxon>Pezizomycotina</taxon>
        <taxon>Dothideomycetes</taxon>
        <taxon>Pleosporomycetidae</taxon>
        <taxon>Pleosporales</taxon>
        <taxon>Pleosporineae</taxon>
        <taxon>Didymellaceae</taxon>
        <taxon>Ascochyta</taxon>
    </lineage>
</organism>
<dbReference type="PANTHER" id="PTHR38847:SF1">
    <property type="entry name" value="PSEUDOURIDINE SYNTHASE RSUA_RLUA-LIKE DOMAIN-CONTAINING PROTEIN"/>
    <property type="match status" value="1"/>
</dbReference>
<gene>
    <name evidence="1" type="ORF">ST47_g9795</name>
</gene>
<name>A0A162WI44_DIDRA</name>
<reference evidence="1 2" key="1">
    <citation type="journal article" date="2016" name="Sci. Rep.">
        <title>Draft genome sequencing and secretome analysis of fungal phytopathogen Ascochyta rabiei provides insight into the necrotrophic effector repertoire.</title>
        <authorList>
            <person name="Verma S."/>
            <person name="Gazara R.K."/>
            <person name="Nizam S."/>
            <person name="Parween S."/>
            <person name="Chattopadhyay D."/>
            <person name="Verma P.K."/>
        </authorList>
    </citation>
    <scope>NUCLEOTIDE SEQUENCE [LARGE SCALE GENOMIC DNA]</scope>
    <source>
        <strain evidence="1 2">ArDII</strain>
    </source>
</reference>
<dbReference type="Proteomes" id="UP000076837">
    <property type="component" value="Unassembled WGS sequence"/>
</dbReference>
<dbReference type="EMBL" id="JYNV01000304">
    <property type="protein sequence ID" value="KZM19044.1"/>
    <property type="molecule type" value="Genomic_DNA"/>
</dbReference>
<dbReference type="Pfam" id="PF14273">
    <property type="entry name" value="DUF4360"/>
    <property type="match status" value="1"/>
</dbReference>
<dbReference type="AlphaFoldDB" id="A0A162WI44"/>
<dbReference type="InterPro" id="IPR025649">
    <property type="entry name" value="DUF4360"/>
</dbReference>
<protein>
    <submittedName>
        <fullName evidence="1">Uncharacterized protein</fullName>
    </submittedName>
</protein>
<dbReference type="PANTHER" id="PTHR38847">
    <property type="match status" value="1"/>
</dbReference>
<comment type="caution">
    <text evidence="1">The sequence shown here is derived from an EMBL/GenBank/DDBJ whole genome shotgun (WGS) entry which is preliminary data.</text>
</comment>
<sequence length="226" mass="24062">MKYTLPVLGLTALASALPQTTSPPPSFKITNVISGGTGCPRGSIDVNWTDHKILPIYFGQEFTAAVGPKANITDSRKFCQLNLQLEYTPGYSFAVYSAEYTGFAALDAGVTGTVKSTYYFSGLAEQYLLAAAPPRRYRSTHTPIRTAADRAQTSSAQTLSGPTRALFNKQDDVAVAVWSPCSGDALFNVDASVALTPFAGPASGVLGIARESGRLSSSLYVQWKKC</sequence>
<dbReference type="OrthoDB" id="152248at2759"/>
<evidence type="ECO:0000313" key="1">
    <source>
        <dbReference type="EMBL" id="KZM19044.1"/>
    </source>
</evidence>
<dbReference type="STRING" id="5454.A0A162WI44"/>
<accession>A0A162WI44</accession>
<evidence type="ECO:0000313" key="2">
    <source>
        <dbReference type="Proteomes" id="UP000076837"/>
    </source>
</evidence>
<keyword evidence="2" id="KW-1185">Reference proteome</keyword>
<proteinExistence type="predicted"/>